<evidence type="ECO:0000313" key="4">
    <source>
        <dbReference type="Proteomes" id="UP001642260"/>
    </source>
</evidence>
<sequence>MSSKTSGDGGEQSASAGTSAGPSPSSYDKQKEKARVSRTSLILWHAHQNAAGAVRKLLKEVPSLVHARGYHKRTPLHVALLPRWIDVVNCLLEFVANVNAQDRWKNTPLADAEKARKQKFELLKSHGGLSYGQNGSHFDWEIEHVELDFSNAAMIGKIGRSSSTVQVQLFCFWVLRPHDAGLRERPSASHTQA</sequence>
<feature type="repeat" description="ANK" evidence="1">
    <location>
        <begin position="71"/>
        <end position="103"/>
    </location>
</feature>
<dbReference type="SUPFAM" id="SSF48403">
    <property type="entry name" value="Ankyrin repeat"/>
    <property type="match status" value="1"/>
</dbReference>
<evidence type="ECO:0000256" key="1">
    <source>
        <dbReference type="PROSITE-ProRule" id="PRU00023"/>
    </source>
</evidence>
<keyword evidence="1" id="KW-0040">ANK repeat</keyword>
<name>A0ABC8K160_ERUVS</name>
<proteinExistence type="predicted"/>
<feature type="region of interest" description="Disordered" evidence="2">
    <location>
        <begin position="1"/>
        <end position="32"/>
    </location>
</feature>
<comment type="caution">
    <text evidence="3">The sequence shown here is derived from an EMBL/GenBank/DDBJ whole genome shotgun (WGS) entry which is preliminary data.</text>
</comment>
<dbReference type="AlphaFoldDB" id="A0ABC8K160"/>
<dbReference type="Pfam" id="PF00023">
    <property type="entry name" value="Ank"/>
    <property type="match status" value="1"/>
</dbReference>
<dbReference type="Gene3D" id="1.25.40.20">
    <property type="entry name" value="Ankyrin repeat-containing domain"/>
    <property type="match status" value="1"/>
</dbReference>
<dbReference type="EMBL" id="CAKOAT010166266">
    <property type="protein sequence ID" value="CAH8350360.1"/>
    <property type="molecule type" value="Genomic_DNA"/>
</dbReference>
<dbReference type="PROSITE" id="PS50088">
    <property type="entry name" value="ANK_REPEAT"/>
    <property type="match status" value="1"/>
</dbReference>
<evidence type="ECO:0000256" key="2">
    <source>
        <dbReference type="SAM" id="MobiDB-lite"/>
    </source>
</evidence>
<protein>
    <submittedName>
        <fullName evidence="3">Uncharacterized protein</fullName>
    </submittedName>
</protein>
<evidence type="ECO:0000313" key="3">
    <source>
        <dbReference type="EMBL" id="CAH8350360.1"/>
    </source>
</evidence>
<dbReference type="InterPro" id="IPR036770">
    <property type="entry name" value="Ankyrin_rpt-contain_sf"/>
</dbReference>
<accession>A0ABC8K160</accession>
<organism evidence="3 4">
    <name type="scientific">Eruca vesicaria subsp. sativa</name>
    <name type="common">Garden rocket</name>
    <name type="synonym">Eruca sativa</name>
    <dbReference type="NCBI Taxonomy" id="29727"/>
    <lineage>
        <taxon>Eukaryota</taxon>
        <taxon>Viridiplantae</taxon>
        <taxon>Streptophyta</taxon>
        <taxon>Embryophyta</taxon>
        <taxon>Tracheophyta</taxon>
        <taxon>Spermatophyta</taxon>
        <taxon>Magnoliopsida</taxon>
        <taxon>eudicotyledons</taxon>
        <taxon>Gunneridae</taxon>
        <taxon>Pentapetalae</taxon>
        <taxon>rosids</taxon>
        <taxon>malvids</taxon>
        <taxon>Brassicales</taxon>
        <taxon>Brassicaceae</taxon>
        <taxon>Brassiceae</taxon>
        <taxon>Eruca</taxon>
    </lineage>
</organism>
<dbReference type="InterPro" id="IPR002110">
    <property type="entry name" value="Ankyrin_rpt"/>
</dbReference>
<keyword evidence="4" id="KW-1185">Reference proteome</keyword>
<dbReference type="Proteomes" id="UP001642260">
    <property type="component" value="Unassembled WGS sequence"/>
</dbReference>
<feature type="compositionally biased region" description="Low complexity" evidence="2">
    <location>
        <begin position="13"/>
        <end position="26"/>
    </location>
</feature>
<gene>
    <name evidence="3" type="ORF">ERUC_LOCUS17985</name>
</gene>
<reference evidence="3 4" key="1">
    <citation type="submission" date="2022-03" db="EMBL/GenBank/DDBJ databases">
        <authorList>
            <person name="Macdonald S."/>
            <person name="Ahmed S."/>
            <person name="Newling K."/>
        </authorList>
    </citation>
    <scope>NUCLEOTIDE SEQUENCE [LARGE SCALE GENOMIC DNA]</scope>
</reference>
<dbReference type="PROSITE" id="PS50297">
    <property type="entry name" value="ANK_REP_REGION"/>
    <property type="match status" value="1"/>
</dbReference>